<evidence type="ECO:0000313" key="1">
    <source>
        <dbReference type="EMBL" id="RMW98663.1"/>
    </source>
</evidence>
<comment type="caution">
    <text evidence="1">The sequence shown here is derived from an EMBL/GenBank/DDBJ whole genome shotgun (WGS) entry which is preliminary data.</text>
</comment>
<sequence length="213" mass="22426">MPEGSGPDQPIVFDAVDGPISQARFYAPHSVVTGGDGLHYFVDKGRVRTIDGQLDVRTLHVASMAAGDVALDLDVDGQGRVHLVTQGPSGAYAWHQLHSGQRRDFQIEGYGNPHVSMAVKADGQDAALMLAVRDDALEGKWSSVYRIDGAASSAANSAASAVRVLGGEAIPAVAADYLQAPATYRLPNVRDIHFVGDALWLSVGQAALAIVLE</sequence>
<name>A0A3M6Q646_9BURK</name>
<proteinExistence type="predicted"/>
<gene>
    <name evidence="1" type="ORF">EBQ25_08835</name>
</gene>
<organism evidence="1 2">
    <name type="scientific">Allofranklinella schreckenbergeri</name>
    <dbReference type="NCBI Taxonomy" id="1076744"/>
    <lineage>
        <taxon>Bacteria</taxon>
        <taxon>Pseudomonadati</taxon>
        <taxon>Pseudomonadota</taxon>
        <taxon>Betaproteobacteria</taxon>
        <taxon>Burkholderiales</taxon>
        <taxon>Comamonadaceae</taxon>
        <taxon>Allofranklinella</taxon>
    </lineage>
</organism>
<dbReference type="Proteomes" id="UP000267035">
    <property type="component" value="Unassembled WGS sequence"/>
</dbReference>
<reference evidence="1 2" key="1">
    <citation type="submission" date="2018-10" db="EMBL/GenBank/DDBJ databases">
        <title>Comamonadaceae CDC group NO-1 genome sequencing and assembly.</title>
        <authorList>
            <person name="Bernier A.-M."/>
            <person name="Bernard K."/>
        </authorList>
    </citation>
    <scope>NUCLEOTIDE SEQUENCE [LARGE SCALE GENOMIC DNA]</scope>
    <source>
        <strain evidence="1 2">NML161473</strain>
    </source>
</reference>
<protein>
    <submittedName>
        <fullName evidence="1">Uncharacterized protein</fullName>
    </submittedName>
</protein>
<dbReference type="EMBL" id="RDQL01000011">
    <property type="protein sequence ID" value="RMW98663.1"/>
    <property type="molecule type" value="Genomic_DNA"/>
</dbReference>
<accession>A0A3M6Q646</accession>
<dbReference type="AlphaFoldDB" id="A0A3M6Q646"/>
<evidence type="ECO:0000313" key="2">
    <source>
        <dbReference type="Proteomes" id="UP000267035"/>
    </source>
</evidence>
<keyword evidence="2" id="KW-1185">Reference proteome</keyword>